<keyword evidence="1" id="KW-0723">Serine/threonine-protein kinase</keyword>
<feature type="region of interest" description="Disordered" evidence="9">
    <location>
        <begin position="252"/>
        <end position="273"/>
    </location>
</feature>
<evidence type="ECO:0000256" key="1">
    <source>
        <dbReference type="ARBA" id="ARBA00022527"/>
    </source>
</evidence>
<keyword evidence="5" id="KW-0418">Kinase</keyword>
<dbReference type="GO" id="GO:0030553">
    <property type="term" value="F:cGMP binding"/>
    <property type="evidence" value="ECO:0007669"/>
    <property type="project" value="UniProtKB-KW"/>
</dbReference>
<proteinExistence type="predicted"/>
<evidence type="ECO:0000256" key="4">
    <source>
        <dbReference type="ARBA" id="ARBA00022741"/>
    </source>
</evidence>
<dbReference type="SUPFAM" id="SSF56112">
    <property type="entry name" value="Protein kinase-like (PK-like)"/>
    <property type="match status" value="1"/>
</dbReference>
<feature type="non-terminal residue" evidence="12">
    <location>
        <position position="1"/>
    </location>
</feature>
<feature type="domain" description="Protein kinase" evidence="10">
    <location>
        <begin position="550"/>
        <end position="815"/>
    </location>
</feature>
<dbReference type="Pfam" id="PF00069">
    <property type="entry name" value="Pkinase"/>
    <property type="match status" value="1"/>
</dbReference>
<dbReference type="InterPro" id="IPR018490">
    <property type="entry name" value="cNMP-bd_dom_sf"/>
</dbReference>
<dbReference type="GO" id="GO:0005524">
    <property type="term" value="F:ATP binding"/>
    <property type="evidence" value="ECO:0007669"/>
    <property type="project" value="UniProtKB-UniRule"/>
</dbReference>
<dbReference type="InterPro" id="IPR000719">
    <property type="entry name" value="Prot_kinase_dom"/>
</dbReference>
<dbReference type="GO" id="GO:0005952">
    <property type="term" value="C:cAMP-dependent protein kinase complex"/>
    <property type="evidence" value="ECO:0007669"/>
    <property type="project" value="TreeGrafter"/>
</dbReference>
<dbReference type="PROSITE" id="PS50042">
    <property type="entry name" value="CNMP_BINDING_3"/>
    <property type="match status" value="3"/>
</dbReference>
<keyword evidence="2" id="KW-0140">cGMP</keyword>
<dbReference type="SUPFAM" id="SSF51206">
    <property type="entry name" value="cAMP-binding domain-like"/>
    <property type="match status" value="2"/>
</dbReference>
<evidence type="ECO:0000259" key="11">
    <source>
        <dbReference type="PROSITE" id="PS50042"/>
    </source>
</evidence>
<dbReference type="Pfam" id="PF00027">
    <property type="entry name" value="cNMP_binding"/>
    <property type="match status" value="1"/>
</dbReference>
<evidence type="ECO:0000256" key="5">
    <source>
        <dbReference type="ARBA" id="ARBA00022777"/>
    </source>
</evidence>
<feature type="binding site" evidence="8">
    <location>
        <position position="579"/>
    </location>
    <ligand>
        <name>ATP</name>
        <dbReference type="ChEBI" id="CHEBI:30616"/>
    </ligand>
</feature>
<feature type="domain" description="Cyclic nucleotide-binding" evidence="11">
    <location>
        <begin position="431"/>
        <end position="475"/>
    </location>
</feature>
<keyword evidence="7" id="KW-0142">cGMP-binding</keyword>
<dbReference type="PROSITE" id="PS00108">
    <property type="entry name" value="PROTEIN_KINASE_ST"/>
    <property type="match status" value="1"/>
</dbReference>
<sequence>VFEDSGLKAQLTFPKRAALYFDRQAAQKDSQTARLGYCQGGRSFPELPPVKPKGPEVEAFLLQALRKNANLRALLEVSDSVLQEIATAAEARSVPKGTVVAKSGQLGQEFFVIKKGCFHALADVDGIEGQKSAETTVAQLTMTERLKRKQAFLKELHKTANTRFRQSQSMMVKKDRGPQAESDEPESPARQDRPRVRSGTGRNFRDYLKVGLAKPTGEDATPDRSCASGDSSPQAVTYEVGDSVILLSLEGGNPGEAECQREVESPDGMRSTVACNSEHRGTVTGSGLDDQQRPYVEVFVGKKGGGDGSLQRMDPDMLRRAQNPEIVAQLGPGDSFGELSLIYNTLREATFQAVEDSEVYVIGRRHFKAYFNRQGPHFKEYVALLDEVEALRPLVQAERWELACNAVGLFTFKPGEKVLTQGVPRKVCLWYVIHGGSCVMTADHCMPDGKVTRKTLGEIRRGGHFGERSLLRGGPNFIPEVNVRASDEGMTCLAFEGHGIQFLLEELFKDAAVEGANVSSSVEEYEQEKFSRSRRRAHTTKHAEVIWSKLQQVCLLGKGGFAEVFLVENRQTKQRYALKRLSKGHIERNHAVRQVCWERELLLLVESPFVIRLFRTFKDDQFVYLLMEAALGGSLYEALQTNPEVFCDDQPHGSASAFYVACILAAIEHLHDRRIVYRDLKPENVLLNEPGYARLCDMGFARFVLGKTNTLAGTPEYMAPEVIDFPHAHDMSADWWSLGVLTFELMAGQAPWEDDGISDPHGKLLAIRRSQEKEPRYPFSCPALVRNFISRLMTKLPRRLGVKDGAKELREHVWFQHLKFDFQALQAQTLPTPFSRTFRIPENEQEDVLELKAGMPSSQRSSLFVECRPQTGKARWDVEW</sequence>
<protein>
    <recommendedName>
        <fullName evidence="14">cGMP-dependent protein kinase</fullName>
    </recommendedName>
</protein>
<reference evidence="12" key="1">
    <citation type="submission" date="2021-02" db="EMBL/GenBank/DDBJ databases">
        <authorList>
            <person name="Dougan E. K."/>
            <person name="Rhodes N."/>
            <person name="Thang M."/>
            <person name="Chan C."/>
        </authorList>
    </citation>
    <scope>NUCLEOTIDE SEQUENCE</scope>
</reference>
<evidence type="ECO:0000256" key="9">
    <source>
        <dbReference type="SAM" id="MobiDB-lite"/>
    </source>
</evidence>
<accession>A0A813IAR0</accession>
<evidence type="ECO:0000313" key="12">
    <source>
        <dbReference type="EMBL" id="CAE8649603.1"/>
    </source>
</evidence>
<keyword evidence="3" id="KW-0808">Transferase</keyword>
<dbReference type="PROSITE" id="PS50011">
    <property type="entry name" value="PROTEIN_KINASE_DOM"/>
    <property type="match status" value="1"/>
</dbReference>
<dbReference type="InterPro" id="IPR008271">
    <property type="entry name" value="Ser/Thr_kinase_AS"/>
</dbReference>
<dbReference type="PROSITE" id="PS00107">
    <property type="entry name" value="PROTEIN_KINASE_ATP"/>
    <property type="match status" value="1"/>
</dbReference>
<dbReference type="InterPro" id="IPR017441">
    <property type="entry name" value="Protein_kinase_ATP_BS"/>
</dbReference>
<dbReference type="Proteomes" id="UP000626109">
    <property type="component" value="Unassembled WGS sequence"/>
</dbReference>
<dbReference type="Gene3D" id="1.10.510.10">
    <property type="entry name" value="Transferase(Phosphotransferase) domain 1"/>
    <property type="match status" value="1"/>
</dbReference>
<dbReference type="InterPro" id="IPR000595">
    <property type="entry name" value="cNMP-bd_dom"/>
</dbReference>
<evidence type="ECO:0000256" key="6">
    <source>
        <dbReference type="ARBA" id="ARBA00022840"/>
    </source>
</evidence>
<evidence type="ECO:0000256" key="8">
    <source>
        <dbReference type="PROSITE-ProRule" id="PRU10141"/>
    </source>
</evidence>
<feature type="domain" description="Cyclic nucleotide-binding" evidence="11">
    <location>
        <begin position="316"/>
        <end position="368"/>
    </location>
</feature>
<dbReference type="SMART" id="SM00220">
    <property type="entry name" value="S_TKc"/>
    <property type="match status" value="1"/>
</dbReference>
<dbReference type="Gene3D" id="2.60.120.10">
    <property type="entry name" value="Jelly Rolls"/>
    <property type="match status" value="3"/>
</dbReference>
<dbReference type="GO" id="GO:0004691">
    <property type="term" value="F:cAMP-dependent protein kinase activity"/>
    <property type="evidence" value="ECO:0007669"/>
    <property type="project" value="TreeGrafter"/>
</dbReference>
<dbReference type="CDD" id="cd00038">
    <property type="entry name" value="CAP_ED"/>
    <property type="match status" value="1"/>
</dbReference>
<dbReference type="AlphaFoldDB" id="A0A813IAR0"/>
<feature type="domain" description="Cyclic nucleotide-binding" evidence="11">
    <location>
        <begin position="73"/>
        <end position="116"/>
    </location>
</feature>
<evidence type="ECO:0000313" key="13">
    <source>
        <dbReference type="Proteomes" id="UP000626109"/>
    </source>
</evidence>
<keyword evidence="4 8" id="KW-0547">Nucleotide-binding</keyword>
<gene>
    <name evidence="12" type="ORF">PGLA2088_LOCUS7570</name>
</gene>
<evidence type="ECO:0000256" key="7">
    <source>
        <dbReference type="ARBA" id="ARBA00022992"/>
    </source>
</evidence>
<dbReference type="InterPro" id="IPR011009">
    <property type="entry name" value="Kinase-like_dom_sf"/>
</dbReference>
<organism evidence="12 13">
    <name type="scientific">Polarella glacialis</name>
    <name type="common">Dinoflagellate</name>
    <dbReference type="NCBI Taxonomy" id="89957"/>
    <lineage>
        <taxon>Eukaryota</taxon>
        <taxon>Sar</taxon>
        <taxon>Alveolata</taxon>
        <taxon>Dinophyceae</taxon>
        <taxon>Suessiales</taxon>
        <taxon>Suessiaceae</taxon>
        <taxon>Polarella</taxon>
    </lineage>
</organism>
<feature type="region of interest" description="Disordered" evidence="9">
    <location>
        <begin position="163"/>
        <end position="235"/>
    </location>
</feature>
<evidence type="ECO:0008006" key="14">
    <source>
        <dbReference type="Google" id="ProtNLM"/>
    </source>
</evidence>
<evidence type="ECO:0000256" key="2">
    <source>
        <dbReference type="ARBA" id="ARBA00022535"/>
    </source>
</evidence>
<name>A0A813IAR0_POLGL</name>
<evidence type="ECO:0000259" key="10">
    <source>
        <dbReference type="PROSITE" id="PS50011"/>
    </source>
</evidence>
<dbReference type="PANTHER" id="PTHR24353">
    <property type="entry name" value="CYCLIC NUCLEOTIDE-DEPENDENT PROTEIN KINASE"/>
    <property type="match status" value="1"/>
</dbReference>
<dbReference type="PANTHER" id="PTHR24353:SF143">
    <property type="entry name" value="PROTEIN KINASE DOMAIN-CONTAINING PROTEIN"/>
    <property type="match status" value="1"/>
</dbReference>
<dbReference type="Gene3D" id="3.30.200.20">
    <property type="entry name" value="Phosphorylase Kinase, domain 1"/>
    <property type="match status" value="1"/>
</dbReference>
<keyword evidence="6 8" id="KW-0067">ATP-binding</keyword>
<evidence type="ECO:0000256" key="3">
    <source>
        <dbReference type="ARBA" id="ARBA00022679"/>
    </source>
</evidence>
<dbReference type="InterPro" id="IPR014710">
    <property type="entry name" value="RmlC-like_jellyroll"/>
</dbReference>
<dbReference type="EMBL" id="CAJNNW010007924">
    <property type="protein sequence ID" value="CAE8649603.1"/>
    <property type="molecule type" value="Genomic_DNA"/>
</dbReference>
<comment type="caution">
    <text evidence="12">The sequence shown here is derived from an EMBL/GenBank/DDBJ whole genome shotgun (WGS) entry which is preliminary data.</text>
</comment>